<dbReference type="EMBL" id="CP049889">
    <property type="protein sequence ID" value="QIK51005.1"/>
    <property type="molecule type" value="Genomic_DNA"/>
</dbReference>
<dbReference type="AlphaFoldDB" id="A0A6G7WFE2"/>
<reference evidence="1 2" key="1">
    <citation type="journal article" date="2017" name="Int. J. Syst. Evol. Microbiol.">
        <title>Jeotgalibaca porci sp. nov. and Jeotgalibaca arthritidis sp. nov., isolated from pigs, and emended description of the genus Jeotgalibaca.</title>
        <authorList>
            <person name="Zamora L."/>
            <person name="Perez-Sancho M."/>
            <person name="Dominguez L."/>
            <person name="Fernandez-Garayzabal J.F."/>
            <person name="Vela A.I."/>
        </authorList>
    </citation>
    <scope>NUCLEOTIDE SEQUENCE [LARGE SCALE GENOMIC DNA]</scope>
    <source>
        <strain evidence="1 2">CCUG 69148</strain>
    </source>
</reference>
<evidence type="ECO:0000313" key="2">
    <source>
        <dbReference type="Proteomes" id="UP000501830"/>
    </source>
</evidence>
<evidence type="ECO:0000313" key="1">
    <source>
        <dbReference type="EMBL" id="QIK51005.1"/>
    </source>
</evidence>
<sequence length="99" mass="11485">MKIIIDERAQKWFEEEIGIPEGSGVRFLGKVYGSSPLHEGFSLGIIVDKPNDPLAITTLNNIPYFIEKNDDWFFSGHDLEVIMDDKLNEPDYLYHKREQ</sequence>
<dbReference type="KEGG" id="jpo:G7058_02415"/>
<name>A0A6G7WFE2_9LACT</name>
<accession>A0A6G7WFE2</accession>
<dbReference type="Proteomes" id="UP000501830">
    <property type="component" value="Chromosome"/>
</dbReference>
<dbReference type="RefSeq" id="WP_166062048.1">
    <property type="nucleotide sequence ID" value="NZ_CP049889.1"/>
</dbReference>
<organism evidence="1 2">
    <name type="scientific">Jeotgalibaca porci</name>
    <dbReference type="NCBI Taxonomy" id="1868793"/>
    <lineage>
        <taxon>Bacteria</taxon>
        <taxon>Bacillati</taxon>
        <taxon>Bacillota</taxon>
        <taxon>Bacilli</taxon>
        <taxon>Lactobacillales</taxon>
        <taxon>Carnobacteriaceae</taxon>
        <taxon>Jeotgalibaca</taxon>
    </lineage>
</organism>
<gene>
    <name evidence="1" type="ORF">G7058_02415</name>
</gene>
<dbReference type="GeneID" id="94552115"/>
<keyword evidence="2" id="KW-1185">Reference proteome</keyword>
<protein>
    <submittedName>
        <fullName evidence="1">Iron-sulfur cluster biosynthesis protein</fullName>
    </submittedName>
</protein>
<proteinExistence type="predicted"/>